<dbReference type="EMBL" id="JAPDDR010000011">
    <property type="protein sequence ID" value="MCW1915851.1"/>
    <property type="molecule type" value="Genomic_DNA"/>
</dbReference>
<feature type="compositionally biased region" description="Low complexity" evidence="9">
    <location>
        <begin position="198"/>
        <end position="210"/>
    </location>
</feature>
<evidence type="ECO:0000256" key="8">
    <source>
        <dbReference type="RuleBase" id="RU364100"/>
    </source>
</evidence>
<keyword evidence="4 8" id="KW-0378">Hydrolase</keyword>
<dbReference type="InterPro" id="IPR036590">
    <property type="entry name" value="SRAP-like"/>
</dbReference>
<keyword evidence="5" id="KW-0190">Covalent protein-DNA linkage</keyword>
<name>A0ABT3G7M1_9BACT</name>
<organism evidence="10 11">
    <name type="scientific">Luteolibacter rhizosphaerae</name>
    <dbReference type="NCBI Taxonomy" id="2989719"/>
    <lineage>
        <taxon>Bacteria</taxon>
        <taxon>Pseudomonadati</taxon>
        <taxon>Verrucomicrobiota</taxon>
        <taxon>Verrucomicrobiia</taxon>
        <taxon>Verrucomicrobiales</taxon>
        <taxon>Verrucomicrobiaceae</taxon>
        <taxon>Luteolibacter</taxon>
    </lineage>
</organism>
<evidence type="ECO:0000256" key="7">
    <source>
        <dbReference type="ARBA" id="ARBA00023239"/>
    </source>
</evidence>
<evidence type="ECO:0000256" key="2">
    <source>
        <dbReference type="ARBA" id="ARBA00022670"/>
    </source>
</evidence>
<evidence type="ECO:0000313" key="11">
    <source>
        <dbReference type="Proteomes" id="UP001165653"/>
    </source>
</evidence>
<evidence type="ECO:0000256" key="4">
    <source>
        <dbReference type="ARBA" id="ARBA00022801"/>
    </source>
</evidence>
<keyword evidence="2 8" id="KW-0645">Protease</keyword>
<dbReference type="PANTHER" id="PTHR13604:SF0">
    <property type="entry name" value="ABASIC SITE PROCESSING PROTEIN HMCES"/>
    <property type="match status" value="1"/>
</dbReference>
<comment type="caution">
    <text evidence="10">The sequence shown here is derived from an EMBL/GenBank/DDBJ whole genome shotgun (WGS) entry which is preliminary data.</text>
</comment>
<dbReference type="SUPFAM" id="SSF143081">
    <property type="entry name" value="BB1717-like"/>
    <property type="match status" value="1"/>
</dbReference>
<sequence length="226" mass="25550">MCTAYEIGTTDFDVDWLVADAFEASMFDEGAYQIIRPTLMAPVIMPHGRAELLKWGFRHTPWGAKKPLWVGNTREDKLKIALWSQAFKERRCIIPAAAFYEWTTGPLGNAVPLRFRRPGKRGMWIAGIWGEKEDWGRWFSMITTEPTTAIEPVHDRMPAVLTEQQLRPYLEGSLHAFGPSAEPLEWSEAENFIKQANAAKKASKPPASKAPKSRGRKPDPDQGELL</sequence>
<keyword evidence="3" id="KW-0227">DNA damage</keyword>
<accession>A0ABT3G7M1</accession>
<reference evidence="10" key="1">
    <citation type="submission" date="2022-10" db="EMBL/GenBank/DDBJ databases">
        <title>Luteolibacter sp. GHJ8, whole genome shotgun sequencing project.</title>
        <authorList>
            <person name="Zhao G."/>
            <person name="Shen L."/>
        </authorList>
    </citation>
    <scope>NUCLEOTIDE SEQUENCE</scope>
    <source>
        <strain evidence="10">GHJ8</strain>
    </source>
</reference>
<protein>
    <recommendedName>
        <fullName evidence="8">Abasic site processing protein</fullName>
        <ecNumber evidence="8">3.4.-.-</ecNumber>
    </recommendedName>
</protein>
<dbReference type="InterPro" id="IPR003738">
    <property type="entry name" value="SRAP"/>
</dbReference>
<dbReference type="Gene3D" id="3.90.1680.10">
    <property type="entry name" value="SOS response associated peptidase-like"/>
    <property type="match status" value="1"/>
</dbReference>
<keyword evidence="6" id="KW-0238">DNA-binding</keyword>
<proteinExistence type="inferred from homology"/>
<gene>
    <name evidence="10" type="ORF">OJ996_19850</name>
</gene>
<dbReference type="EC" id="3.4.-.-" evidence="8"/>
<keyword evidence="11" id="KW-1185">Reference proteome</keyword>
<dbReference type="Pfam" id="PF02586">
    <property type="entry name" value="SRAP"/>
    <property type="match status" value="1"/>
</dbReference>
<evidence type="ECO:0000256" key="9">
    <source>
        <dbReference type="SAM" id="MobiDB-lite"/>
    </source>
</evidence>
<evidence type="ECO:0000313" key="10">
    <source>
        <dbReference type="EMBL" id="MCW1915851.1"/>
    </source>
</evidence>
<comment type="similarity">
    <text evidence="1 8">Belongs to the SOS response-associated peptidase family.</text>
</comment>
<dbReference type="PANTHER" id="PTHR13604">
    <property type="entry name" value="DC12-RELATED"/>
    <property type="match status" value="1"/>
</dbReference>
<evidence type="ECO:0000256" key="6">
    <source>
        <dbReference type="ARBA" id="ARBA00023125"/>
    </source>
</evidence>
<dbReference type="RefSeq" id="WP_264515413.1">
    <property type="nucleotide sequence ID" value="NZ_JAPDDR010000011.1"/>
</dbReference>
<feature type="region of interest" description="Disordered" evidence="9">
    <location>
        <begin position="195"/>
        <end position="226"/>
    </location>
</feature>
<evidence type="ECO:0000256" key="5">
    <source>
        <dbReference type="ARBA" id="ARBA00023124"/>
    </source>
</evidence>
<evidence type="ECO:0000256" key="3">
    <source>
        <dbReference type="ARBA" id="ARBA00022763"/>
    </source>
</evidence>
<evidence type="ECO:0000256" key="1">
    <source>
        <dbReference type="ARBA" id="ARBA00008136"/>
    </source>
</evidence>
<keyword evidence="7" id="KW-0456">Lyase</keyword>
<dbReference type="Proteomes" id="UP001165653">
    <property type="component" value="Unassembled WGS sequence"/>
</dbReference>